<dbReference type="EMBL" id="BKCJ011096175">
    <property type="protein sequence ID" value="GFC84732.1"/>
    <property type="molecule type" value="Genomic_DNA"/>
</dbReference>
<accession>A0A699RL49</accession>
<gene>
    <name evidence="2" type="ORF">Tci_856702</name>
</gene>
<feature type="non-terminal residue" evidence="2">
    <location>
        <position position="157"/>
    </location>
</feature>
<proteinExistence type="predicted"/>
<feature type="region of interest" description="Disordered" evidence="1">
    <location>
        <begin position="136"/>
        <end position="157"/>
    </location>
</feature>
<dbReference type="AlphaFoldDB" id="A0A699RL49"/>
<comment type="caution">
    <text evidence="2">The sequence shown here is derived from an EMBL/GenBank/DDBJ whole genome shotgun (WGS) entry which is preliminary data.</text>
</comment>
<reference evidence="2" key="1">
    <citation type="journal article" date="2019" name="Sci. Rep.">
        <title>Draft genome of Tanacetum cinerariifolium, the natural source of mosquito coil.</title>
        <authorList>
            <person name="Yamashiro T."/>
            <person name="Shiraishi A."/>
            <person name="Satake H."/>
            <person name="Nakayama K."/>
        </authorList>
    </citation>
    <scope>NUCLEOTIDE SEQUENCE</scope>
</reference>
<evidence type="ECO:0000256" key="1">
    <source>
        <dbReference type="SAM" id="MobiDB-lite"/>
    </source>
</evidence>
<organism evidence="2">
    <name type="scientific">Tanacetum cinerariifolium</name>
    <name type="common">Dalmatian daisy</name>
    <name type="synonym">Chrysanthemum cinerariifolium</name>
    <dbReference type="NCBI Taxonomy" id="118510"/>
    <lineage>
        <taxon>Eukaryota</taxon>
        <taxon>Viridiplantae</taxon>
        <taxon>Streptophyta</taxon>
        <taxon>Embryophyta</taxon>
        <taxon>Tracheophyta</taxon>
        <taxon>Spermatophyta</taxon>
        <taxon>Magnoliopsida</taxon>
        <taxon>eudicotyledons</taxon>
        <taxon>Gunneridae</taxon>
        <taxon>Pentapetalae</taxon>
        <taxon>asterids</taxon>
        <taxon>campanulids</taxon>
        <taxon>Asterales</taxon>
        <taxon>Asteraceae</taxon>
        <taxon>Asteroideae</taxon>
        <taxon>Anthemideae</taxon>
        <taxon>Anthemidinae</taxon>
        <taxon>Tanacetum</taxon>
    </lineage>
</organism>
<name>A0A699RL49_TANCI</name>
<sequence length="157" mass="17430">LAELLGAGTSPNRTRGFAKAFRLLTRQEIADNGNFGEAFEDLDYSTCCLGTRVYIEFYQPDPTKPRTTNQVLVAVYDGSATPKGRVYVDGSFKAGELVPARFVPIDSDEANAQHLRQAGHVRARLGGAAGQYYLGRPRRHHQQRQQRALAPVWAERP</sequence>
<evidence type="ECO:0000313" key="2">
    <source>
        <dbReference type="EMBL" id="GFC84732.1"/>
    </source>
</evidence>
<protein>
    <submittedName>
        <fullName evidence="2">Uncharacterized protein</fullName>
    </submittedName>
</protein>
<feature type="non-terminal residue" evidence="2">
    <location>
        <position position="1"/>
    </location>
</feature>